<sequence length="138" mass="14871">MRRGGANSNRCEREAVDDLAAAESFGNLHGALQTSSSWVAACGRSLDAGLRRPPASSVASLWVPLGGEGDAGSSGRRPQAAASHHRLSTSQETWDPRVPRVQRLRESERVAGVAFYPKAGRRVARQVSRQVLEPCQPR</sequence>
<feature type="region of interest" description="Disordered" evidence="1">
    <location>
        <begin position="49"/>
        <end position="97"/>
    </location>
</feature>
<evidence type="ECO:0000256" key="1">
    <source>
        <dbReference type="SAM" id="MobiDB-lite"/>
    </source>
</evidence>
<evidence type="ECO:0000313" key="3">
    <source>
        <dbReference type="Proteomes" id="UP000298663"/>
    </source>
</evidence>
<reference evidence="2 3" key="1">
    <citation type="journal article" date="2015" name="Genome Biol.">
        <title>Comparative genomics of Steinernema reveals deeply conserved gene regulatory networks.</title>
        <authorList>
            <person name="Dillman A.R."/>
            <person name="Macchietto M."/>
            <person name="Porter C.F."/>
            <person name="Rogers A."/>
            <person name="Williams B."/>
            <person name="Antoshechkin I."/>
            <person name="Lee M.M."/>
            <person name="Goodwin Z."/>
            <person name="Lu X."/>
            <person name="Lewis E.E."/>
            <person name="Goodrich-Blair H."/>
            <person name="Stock S.P."/>
            <person name="Adams B.J."/>
            <person name="Sternberg P.W."/>
            <person name="Mortazavi A."/>
        </authorList>
    </citation>
    <scope>NUCLEOTIDE SEQUENCE [LARGE SCALE GENOMIC DNA]</scope>
    <source>
        <strain evidence="2 3">ALL</strain>
    </source>
</reference>
<name>A0A4U5M954_STECR</name>
<comment type="caution">
    <text evidence="2">The sequence shown here is derived from an EMBL/GenBank/DDBJ whole genome shotgun (WGS) entry which is preliminary data.</text>
</comment>
<organism evidence="2 3">
    <name type="scientific">Steinernema carpocapsae</name>
    <name type="common">Entomopathogenic nematode</name>
    <dbReference type="NCBI Taxonomy" id="34508"/>
    <lineage>
        <taxon>Eukaryota</taxon>
        <taxon>Metazoa</taxon>
        <taxon>Ecdysozoa</taxon>
        <taxon>Nematoda</taxon>
        <taxon>Chromadorea</taxon>
        <taxon>Rhabditida</taxon>
        <taxon>Tylenchina</taxon>
        <taxon>Panagrolaimomorpha</taxon>
        <taxon>Strongyloidoidea</taxon>
        <taxon>Steinernematidae</taxon>
        <taxon>Steinernema</taxon>
    </lineage>
</organism>
<dbReference type="Proteomes" id="UP000298663">
    <property type="component" value="Unassembled WGS sequence"/>
</dbReference>
<proteinExistence type="predicted"/>
<dbReference type="AlphaFoldDB" id="A0A4U5M954"/>
<accession>A0A4U5M954</accession>
<dbReference type="EMBL" id="AZBU02000009">
    <property type="protein sequence ID" value="TKR65511.1"/>
    <property type="molecule type" value="Genomic_DNA"/>
</dbReference>
<keyword evidence="3" id="KW-1185">Reference proteome</keyword>
<evidence type="ECO:0000313" key="2">
    <source>
        <dbReference type="EMBL" id="TKR65511.1"/>
    </source>
</evidence>
<protein>
    <submittedName>
        <fullName evidence="2">Uncharacterized protein</fullName>
    </submittedName>
</protein>
<gene>
    <name evidence="2" type="ORF">L596_025903</name>
</gene>
<reference evidence="2 3" key="2">
    <citation type="journal article" date="2019" name="G3 (Bethesda)">
        <title>Hybrid Assembly of the Genome of the Entomopathogenic Nematode Steinernema carpocapsae Identifies the X-Chromosome.</title>
        <authorList>
            <person name="Serra L."/>
            <person name="Macchietto M."/>
            <person name="Macias-Munoz A."/>
            <person name="McGill C.J."/>
            <person name="Rodriguez I.M."/>
            <person name="Rodriguez B."/>
            <person name="Murad R."/>
            <person name="Mortazavi A."/>
        </authorList>
    </citation>
    <scope>NUCLEOTIDE SEQUENCE [LARGE SCALE GENOMIC DNA]</scope>
    <source>
        <strain evidence="2 3">ALL</strain>
    </source>
</reference>